<gene>
    <name evidence="6" type="ORF">EV383_6060</name>
</gene>
<proteinExistence type="inferred from homology"/>
<keyword evidence="4" id="KW-0560">Oxidoreductase</keyword>
<dbReference type="InterPro" id="IPR020946">
    <property type="entry name" value="Flavin_mOase-like"/>
</dbReference>
<dbReference type="OrthoDB" id="5168853at2"/>
<evidence type="ECO:0000256" key="1">
    <source>
        <dbReference type="ARBA" id="ARBA00010139"/>
    </source>
</evidence>
<comment type="caution">
    <text evidence="6">The sequence shown here is derived from an EMBL/GenBank/DDBJ whole genome shotgun (WGS) entry which is preliminary data.</text>
</comment>
<dbReference type="GO" id="GO:0004499">
    <property type="term" value="F:N,N-dimethylaniline monooxygenase activity"/>
    <property type="evidence" value="ECO:0007669"/>
    <property type="project" value="InterPro"/>
</dbReference>
<dbReference type="EMBL" id="SHKL01000001">
    <property type="protein sequence ID" value="RZT89103.1"/>
    <property type="molecule type" value="Genomic_DNA"/>
</dbReference>
<dbReference type="PANTHER" id="PTHR42877">
    <property type="entry name" value="L-ORNITHINE N(5)-MONOOXYGENASE-RELATED"/>
    <property type="match status" value="1"/>
</dbReference>
<feature type="region of interest" description="Disordered" evidence="5">
    <location>
        <begin position="1"/>
        <end position="20"/>
    </location>
</feature>
<feature type="region of interest" description="Disordered" evidence="5">
    <location>
        <begin position="508"/>
        <end position="527"/>
    </location>
</feature>
<accession>A0A4Q7V8D4</accession>
<evidence type="ECO:0000313" key="6">
    <source>
        <dbReference type="EMBL" id="RZT89103.1"/>
    </source>
</evidence>
<protein>
    <submittedName>
        <fullName evidence="6">Cation diffusion facilitator CzcD-associated flavoprotein CzcO</fullName>
    </submittedName>
</protein>
<evidence type="ECO:0000256" key="2">
    <source>
        <dbReference type="ARBA" id="ARBA00022630"/>
    </source>
</evidence>
<comment type="similarity">
    <text evidence="1">Belongs to the FAD-binding monooxygenase family.</text>
</comment>
<dbReference type="PANTHER" id="PTHR42877:SF4">
    <property type="entry name" value="FAD_NAD(P)-BINDING DOMAIN-CONTAINING PROTEIN-RELATED"/>
    <property type="match status" value="1"/>
</dbReference>
<reference evidence="6 7" key="1">
    <citation type="submission" date="2019-02" db="EMBL/GenBank/DDBJ databases">
        <title>Sequencing the genomes of 1000 actinobacteria strains.</title>
        <authorList>
            <person name="Klenk H.-P."/>
        </authorList>
    </citation>
    <scope>NUCLEOTIDE SEQUENCE [LARGE SCALE GENOMIC DNA]</scope>
    <source>
        <strain evidence="6 7">DSM 45779</strain>
    </source>
</reference>
<sequence>MTSEAPRPAAARPASDRPTSDHHRVIIVGAGFSGLTAGLALLRREVHDFVILERTDDVGGVWRDNTYPGVGVDTPSPLYQLRRLTNPDWSDLYAKGHEVLDYSRTLARTDGLLSHVRFHSDVEQARWDPDTRCWRIRTGRGEVTADVLVSAAGLVSDPAMPDVPGLSRFPGPAFHSSRWDHDVDLDGKRVAVIGTGASAIQIVPAIQPLVRELHVVQRTPAWVMPKPERPGAEKLRRALDASPRLRRLQFDVLYAGAEVLASARRSKLLREGLMRVGRRHLAEQVPDTELRARLTPDFEYLCKRPLISNSYLPAMGEPNTTLHTGGLAEVRGACVVAGDGTEAEVDVIVLNTGFQIGITSPIARRIRDASGTSLSEHWGDQPRAYLGMSYPGFPNFFLTQGPNATSGASSTLLFAEAQGRYIADAVVTMAREGIEVTDVRPEVEHRWTRRIRRRSARTVYERGGCASYYQNDDGVNVVMWPANSAEYQLRTRRFKLAPFRTRYGPRGAGRPLEPALPLPRTDELAVG</sequence>
<keyword evidence="7" id="KW-1185">Reference proteome</keyword>
<organism evidence="6 7">
    <name type="scientific">Pseudonocardia sediminis</name>
    <dbReference type="NCBI Taxonomy" id="1397368"/>
    <lineage>
        <taxon>Bacteria</taxon>
        <taxon>Bacillati</taxon>
        <taxon>Actinomycetota</taxon>
        <taxon>Actinomycetes</taxon>
        <taxon>Pseudonocardiales</taxon>
        <taxon>Pseudonocardiaceae</taxon>
        <taxon>Pseudonocardia</taxon>
    </lineage>
</organism>
<name>A0A4Q7V8D4_PSEST</name>
<dbReference type="GO" id="GO:0050660">
    <property type="term" value="F:flavin adenine dinucleotide binding"/>
    <property type="evidence" value="ECO:0007669"/>
    <property type="project" value="InterPro"/>
</dbReference>
<dbReference type="PRINTS" id="PR00469">
    <property type="entry name" value="PNDRDTASEII"/>
</dbReference>
<dbReference type="Pfam" id="PF00743">
    <property type="entry name" value="FMO-like"/>
    <property type="match status" value="1"/>
</dbReference>
<dbReference type="GO" id="GO:0050661">
    <property type="term" value="F:NADP binding"/>
    <property type="evidence" value="ECO:0007669"/>
    <property type="project" value="InterPro"/>
</dbReference>
<keyword evidence="3" id="KW-0274">FAD</keyword>
<dbReference type="InterPro" id="IPR036188">
    <property type="entry name" value="FAD/NAD-bd_sf"/>
</dbReference>
<dbReference type="InterPro" id="IPR051209">
    <property type="entry name" value="FAD-bind_Monooxygenase_sf"/>
</dbReference>
<dbReference type="SUPFAM" id="SSF51905">
    <property type="entry name" value="FAD/NAD(P)-binding domain"/>
    <property type="match status" value="2"/>
</dbReference>
<dbReference type="Gene3D" id="3.50.50.60">
    <property type="entry name" value="FAD/NAD(P)-binding domain"/>
    <property type="match status" value="3"/>
</dbReference>
<dbReference type="AlphaFoldDB" id="A0A4Q7V8D4"/>
<evidence type="ECO:0000313" key="7">
    <source>
        <dbReference type="Proteomes" id="UP000291591"/>
    </source>
</evidence>
<dbReference type="RefSeq" id="WP_130293398.1">
    <property type="nucleotide sequence ID" value="NZ_SHKL01000001.1"/>
</dbReference>
<dbReference type="Proteomes" id="UP000291591">
    <property type="component" value="Unassembled WGS sequence"/>
</dbReference>
<feature type="compositionally biased region" description="Low complexity" evidence="5">
    <location>
        <begin position="1"/>
        <end position="13"/>
    </location>
</feature>
<evidence type="ECO:0000256" key="4">
    <source>
        <dbReference type="ARBA" id="ARBA00023002"/>
    </source>
</evidence>
<evidence type="ECO:0000256" key="5">
    <source>
        <dbReference type="SAM" id="MobiDB-lite"/>
    </source>
</evidence>
<keyword evidence="2" id="KW-0285">Flavoprotein</keyword>
<evidence type="ECO:0000256" key="3">
    <source>
        <dbReference type="ARBA" id="ARBA00022827"/>
    </source>
</evidence>